<dbReference type="Pfam" id="PF18962">
    <property type="entry name" value="Por_Secre_tail"/>
    <property type="match status" value="1"/>
</dbReference>
<accession>A0A9D7SUK4</accession>
<dbReference type="NCBIfam" id="TIGR04183">
    <property type="entry name" value="Por_Secre_tail"/>
    <property type="match status" value="1"/>
</dbReference>
<reference evidence="3 4" key="1">
    <citation type="submission" date="2020-10" db="EMBL/GenBank/DDBJ databases">
        <title>Connecting structure to function with the recovery of over 1000 high-quality activated sludge metagenome-assembled genomes encoding full-length rRNA genes using long-read sequencing.</title>
        <authorList>
            <person name="Singleton C.M."/>
            <person name="Petriglieri F."/>
            <person name="Kristensen J.M."/>
            <person name="Kirkegaard R.H."/>
            <person name="Michaelsen T.Y."/>
            <person name="Andersen M.H."/>
            <person name="Karst S.M."/>
            <person name="Dueholm M.S."/>
            <person name="Nielsen P.H."/>
            <person name="Albertsen M."/>
        </authorList>
    </citation>
    <scope>NUCLEOTIDE SEQUENCE [LARGE SCALE GENOMIC DNA]</scope>
    <source>
        <strain evidence="3">Ribe_18-Q3-R11-54_MAXAC.273</strain>
    </source>
</reference>
<dbReference type="CDD" id="cd00063">
    <property type="entry name" value="FN3"/>
    <property type="match status" value="9"/>
</dbReference>
<dbReference type="InterPro" id="IPR003961">
    <property type="entry name" value="FN3_dom"/>
</dbReference>
<dbReference type="PROSITE" id="PS50853">
    <property type="entry name" value="FN3"/>
    <property type="match status" value="9"/>
</dbReference>
<feature type="domain" description="Fibronectin type-III" evidence="2">
    <location>
        <begin position="524"/>
        <end position="613"/>
    </location>
</feature>
<proteinExistence type="predicted"/>
<name>A0A9D7SUK4_9BACT</name>
<feature type="domain" description="Fibronectin type-III" evidence="2">
    <location>
        <begin position="711"/>
        <end position="800"/>
    </location>
</feature>
<dbReference type="PANTHER" id="PTHR46708">
    <property type="entry name" value="TENASCIN"/>
    <property type="match status" value="1"/>
</dbReference>
<evidence type="ECO:0000259" key="2">
    <source>
        <dbReference type="PROSITE" id="PS50853"/>
    </source>
</evidence>
<feature type="domain" description="Fibronectin type-III" evidence="2">
    <location>
        <begin position="431"/>
        <end position="520"/>
    </location>
</feature>
<keyword evidence="1" id="KW-0677">Repeat</keyword>
<feature type="domain" description="Fibronectin type-III" evidence="2">
    <location>
        <begin position="804"/>
        <end position="893"/>
    </location>
</feature>
<dbReference type="Pfam" id="PF00041">
    <property type="entry name" value="fn3"/>
    <property type="match status" value="8"/>
</dbReference>
<dbReference type="Gene3D" id="2.60.40.10">
    <property type="entry name" value="Immunoglobulins"/>
    <property type="match status" value="9"/>
</dbReference>
<dbReference type="SUPFAM" id="SSF49265">
    <property type="entry name" value="Fibronectin type III"/>
    <property type="match status" value="5"/>
</dbReference>
<dbReference type="InterPro" id="IPR056600">
    <property type="entry name" value="GBD_T9SS_assoc"/>
</dbReference>
<gene>
    <name evidence="3" type="ORF">IPP15_06135</name>
</gene>
<feature type="domain" description="Fibronectin type-III" evidence="2">
    <location>
        <begin position="338"/>
        <end position="427"/>
    </location>
</feature>
<protein>
    <submittedName>
        <fullName evidence="3">Fibronectin type III domain-containing protein</fullName>
    </submittedName>
</protein>
<dbReference type="EMBL" id="JADKGY010000001">
    <property type="protein sequence ID" value="MBK9981995.1"/>
    <property type="molecule type" value="Genomic_DNA"/>
</dbReference>
<dbReference type="InterPro" id="IPR036116">
    <property type="entry name" value="FN3_sf"/>
</dbReference>
<feature type="domain" description="Fibronectin type-III" evidence="2">
    <location>
        <begin position="243"/>
        <end position="332"/>
    </location>
</feature>
<dbReference type="InterPro" id="IPR026444">
    <property type="entry name" value="Secre_tail"/>
</dbReference>
<evidence type="ECO:0000256" key="1">
    <source>
        <dbReference type="ARBA" id="ARBA00022737"/>
    </source>
</evidence>
<organism evidence="3 4">
    <name type="scientific">Candidatus Opimibacter skivensis</name>
    <dbReference type="NCBI Taxonomy" id="2982028"/>
    <lineage>
        <taxon>Bacteria</taxon>
        <taxon>Pseudomonadati</taxon>
        <taxon>Bacteroidota</taxon>
        <taxon>Saprospiria</taxon>
        <taxon>Saprospirales</taxon>
        <taxon>Saprospiraceae</taxon>
        <taxon>Candidatus Opimibacter</taxon>
    </lineage>
</organism>
<evidence type="ECO:0000313" key="3">
    <source>
        <dbReference type="EMBL" id="MBK9981995.1"/>
    </source>
</evidence>
<feature type="domain" description="Fibronectin type-III" evidence="2">
    <location>
        <begin position="618"/>
        <end position="707"/>
    </location>
</feature>
<dbReference type="AlphaFoldDB" id="A0A9D7SUK4"/>
<feature type="domain" description="Fibronectin type-III" evidence="2">
    <location>
        <begin position="55"/>
        <end position="144"/>
    </location>
</feature>
<dbReference type="SMART" id="SM00060">
    <property type="entry name" value="FN3"/>
    <property type="match status" value="9"/>
</dbReference>
<evidence type="ECO:0000313" key="4">
    <source>
        <dbReference type="Proteomes" id="UP000808337"/>
    </source>
</evidence>
<feature type="domain" description="Fibronectin type-III" evidence="2">
    <location>
        <begin position="150"/>
        <end position="239"/>
    </location>
</feature>
<dbReference type="Pfam" id="PF23759">
    <property type="entry name" value="GBD_T9SS_assoc"/>
    <property type="match status" value="1"/>
</dbReference>
<dbReference type="InterPro" id="IPR013783">
    <property type="entry name" value="Ig-like_fold"/>
</dbReference>
<sequence length="1157" mass="127665">MKKSLLFNGLFFVLLCLSWQSYLVANNEIYSGLESFNPASESEVNLVSPSLYCDTPTWPTTSNITQTSATFSWDYISGAQSYSVQTRLPNGTWMSLPNNPIWGTTVTVNGLNPNTTYEWRVRSNCTGGQYSSWTYAISFTTAGSWGSCNAPNWLYTTNITQTSATFDWDPVNGCVSYTLQWRYPGGSWYNLPGCPVFNTWVNVSGLQPCTGYEWRVRSNCSNGSYSQWSYAASFTTQCYSCNAPYWTNTTNITQNSATFNWETCSGALSYTVQIRLLNGTWYNIYGCPYYATWANVNGLDPNTTYQWRVRANCGGGQYSPWSSTNTFTTLASYNYCEAPYWLYTTGITQTAATFDWSPVNGAQNYAVEYRVAGGSWSTLYGSPFYNTWASVSGLQPGTTYEWRVRSNCSNWSYSQWSSIISFTTLNYSCGAPSWTYTNNITQNSATLSWSSVSGAQNYSVQTRLPNGTWYDIPGGPVNGTAVTIYNLNPSTTYEWRVKSNCGNWQYSSWTWPTSFTTTGGSCNAPSWLYTTSITQTSATLDWAPVSGAMSYSIQWRYPGGTWYDLPIGTWTETWYNWTGLQPGTTYEWHVRANCGYGSYSYWSATTWFTTLAGYSCGTPTWPITSNITQTSATFSWDYVSGAQSYTVQTRLPNGTWYDLPGGPVGGTSVTVNGLNPNTTYEWRVRANCGGGQYSYWTSAVSFTTYGSSCNAPGWLFTTNITQTSATLNWDLVSGALNYSLQYRLAGGTWYDVSGGPWNGSWHTINGLSPGTNYEWRVRSNCSNWSSSAWSYAEPFTTLGSTCNTPSWTSTTNITENSATFNWGAVPGAQSYSVQTRVPNGTWYDVAGGPFTNTFVTVYGFDPNTTYQWRVRANCGNGQYSPWTYPTNFTTNGGMSGATNDNCVDATELTVNSTCMNTPGTNVGATASLPAPSGECWSWGYKDVWFHFTMPNVSNPTVTIRTTAGSMYDAVMEVYVGTSCSNLSFLTCEDDNSNGNGSPMPVINLIGYQGAQIWVRLWGYGGSTGTFSICVLDYQSNNFTGEDKSTIVPSSGEQLNVQESEVVKVSPDQSVTPVAHVSPNPTSDVLNVSLEQTIDCTVSGIVMTDLSGKVMLRKTYQSKGTNTFRDELNVSGWTPGIYVLQIMTTTGIITEKVSVITN</sequence>
<comment type="caution">
    <text evidence="3">The sequence shown here is derived from an EMBL/GenBank/DDBJ whole genome shotgun (WGS) entry which is preliminary data.</text>
</comment>
<dbReference type="PANTHER" id="PTHR46708:SF2">
    <property type="entry name" value="FIBRONECTIN TYPE-III DOMAIN-CONTAINING PROTEIN"/>
    <property type="match status" value="1"/>
</dbReference>
<dbReference type="InterPro" id="IPR050991">
    <property type="entry name" value="ECM_Regulatory_Proteins"/>
</dbReference>
<dbReference type="Proteomes" id="UP000808337">
    <property type="component" value="Unassembled WGS sequence"/>
</dbReference>